<dbReference type="HOGENOM" id="CLU_072609_0_0_1"/>
<organism evidence="3 4">
    <name type="scientific">Loxodonta africana</name>
    <name type="common">African elephant</name>
    <dbReference type="NCBI Taxonomy" id="9785"/>
    <lineage>
        <taxon>Eukaryota</taxon>
        <taxon>Metazoa</taxon>
        <taxon>Chordata</taxon>
        <taxon>Craniata</taxon>
        <taxon>Vertebrata</taxon>
        <taxon>Euteleostomi</taxon>
        <taxon>Mammalia</taxon>
        <taxon>Eutheria</taxon>
        <taxon>Afrotheria</taxon>
        <taxon>Proboscidea</taxon>
        <taxon>Elephantidae</taxon>
        <taxon>Loxodonta</taxon>
    </lineage>
</organism>
<dbReference type="PANTHER" id="PTHR31453">
    <property type="entry name" value="TRANSMEMBRANE PROTEIN 236"/>
    <property type="match status" value="1"/>
</dbReference>
<dbReference type="CTD" id="653567"/>
<dbReference type="RefSeq" id="XP_003410768.1">
    <property type="nucleotide sequence ID" value="XM_003410720.3"/>
</dbReference>
<keyword evidence="2" id="KW-0472">Membrane</keyword>
<dbReference type="GeneID" id="100673672"/>
<feature type="transmembrane region" description="Helical" evidence="2">
    <location>
        <begin position="88"/>
        <end position="107"/>
    </location>
</feature>
<dbReference type="AlphaFoldDB" id="G3TYQ3"/>
<evidence type="ECO:0000256" key="2">
    <source>
        <dbReference type="SAM" id="Phobius"/>
    </source>
</evidence>
<keyword evidence="2" id="KW-0812">Transmembrane</keyword>
<evidence type="ECO:0000313" key="3">
    <source>
        <dbReference type="Ensembl" id="ENSLAFP00000020711.1"/>
    </source>
</evidence>
<dbReference type="OrthoDB" id="6286514at2759"/>
<gene>
    <name evidence="3" type="primary">TMEM236</name>
</gene>
<dbReference type="InterPro" id="IPR020394">
    <property type="entry name" value="Uncharacterised_FAM23-like_TM"/>
</dbReference>
<dbReference type="PANTHER" id="PTHR31453:SF2">
    <property type="entry name" value="TRANSMEMBRANE PROTEIN 236"/>
    <property type="match status" value="1"/>
</dbReference>
<feature type="transmembrane region" description="Helical" evidence="2">
    <location>
        <begin position="262"/>
        <end position="280"/>
    </location>
</feature>
<evidence type="ECO:0000256" key="1">
    <source>
        <dbReference type="SAM" id="MobiDB-lite"/>
    </source>
</evidence>
<proteinExistence type="predicted"/>
<sequence>MASGRLIKLVVFELLEFAAFSIPTLVIVEQFASVYQRTRNIAEKTYYWLIVSCSIAYVASVTLLIWVPIKVLLFKKHHLRKKIKGWRPVMMMCVVLTTLPCFSFSIAVTEVQKNINGSTDVSALPDLPVSLVLTCLIVVDIIEKLRIYPLKGSQKSSEDSHIHTTTLQQITTVTEKARQKEENRAPSQAASRAEMSRRREAAAWSLAPVLAGPVEPSFHSGILRIMSRQDIRADIVLWGFLLWFDTIEMVRVAGHSAVYKSGWVYPVYIFSFISLLRIIFTPQNPLLNSLGILLQDLPFIFVRFSLIIVLGTITPVLGLCKNVLVTLSYIYFNFLTKYRGFSTFETS</sequence>
<dbReference type="Proteomes" id="UP000007646">
    <property type="component" value="Unassembled WGS sequence"/>
</dbReference>
<protein>
    <submittedName>
        <fullName evidence="3">Transmembrane protein 236</fullName>
    </submittedName>
</protein>
<keyword evidence="2" id="KW-1133">Transmembrane helix</keyword>
<accession>G3TYQ3</accession>
<dbReference type="Ensembl" id="ENSLAFT00000027654.1">
    <property type="protein sequence ID" value="ENSLAFP00000020711.1"/>
    <property type="gene ID" value="ENSLAFG00000025844.1"/>
</dbReference>
<evidence type="ECO:0000313" key="4">
    <source>
        <dbReference type="Proteomes" id="UP000007646"/>
    </source>
</evidence>
<feature type="region of interest" description="Disordered" evidence="1">
    <location>
        <begin position="174"/>
        <end position="193"/>
    </location>
</feature>
<keyword evidence="4" id="KW-1185">Reference proteome</keyword>
<feature type="transmembrane region" description="Helical" evidence="2">
    <location>
        <begin position="300"/>
        <end position="332"/>
    </location>
</feature>
<dbReference type="InParanoid" id="G3TYQ3"/>
<reference evidence="3" key="3">
    <citation type="submission" date="2025-09" db="UniProtKB">
        <authorList>
            <consortium name="Ensembl"/>
        </authorList>
    </citation>
    <scope>IDENTIFICATION</scope>
    <source>
        <strain evidence="3">Isolate ISIS603380</strain>
    </source>
</reference>
<feature type="transmembrane region" description="Helical" evidence="2">
    <location>
        <begin position="46"/>
        <end position="67"/>
    </location>
</feature>
<feature type="transmembrane region" description="Helical" evidence="2">
    <location>
        <begin position="7"/>
        <end position="26"/>
    </location>
</feature>
<dbReference type="eggNOG" id="ENOG502QVFM">
    <property type="taxonomic scope" value="Eukaryota"/>
</dbReference>
<dbReference type="STRING" id="9785.ENSLAFP00000020711"/>
<name>G3TYQ3_LOXAF</name>
<dbReference type="KEGG" id="lav:100673672"/>
<feature type="compositionally biased region" description="Basic and acidic residues" evidence="1">
    <location>
        <begin position="175"/>
        <end position="184"/>
    </location>
</feature>
<dbReference type="GeneTree" id="ENSGT00390000015525"/>
<reference evidence="3 4" key="1">
    <citation type="submission" date="2009-06" db="EMBL/GenBank/DDBJ databases">
        <title>The Genome Sequence of Loxodonta africana (African elephant).</title>
        <authorList>
            <person name="Di Palma F."/>
            <person name="Heiman D."/>
            <person name="Young S."/>
            <person name="Johnson J."/>
            <person name="Lander E.S."/>
            <person name="Lindblad-Toh K."/>
        </authorList>
    </citation>
    <scope>NUCLEOTIDE SEQUENCE [LARGE SCALE GENOMIC DNA]</scope>
    <source>
        <strain evidence="3 4">Isolate ISIS603380</strain>
    </source>
</reference>
<dbReference type="OMA" id="MMMCVVL"/>
<reference evidence="3" key="2">
    <citation type="submission" date="2025-08" db="UniProtKB">
        <authorList>
            <consortium name="Ensembl"/>
        </authorList>
    </citation>
    <scope>IDENTIFICATION</scope>
    <source>
        <strain evidence="3">Isolate ISIS603380</strain>
    </source>
</reference>